<sequence>VASSIGQQGASMAQPLLMGGLDGLRRGPSYPPRADEILDENASGIDGSDDEPAASQHSMSSGRGRSASSPGCGGGAAQGLRFRLLSNSSHLLMLSLELDMIKKQKISAPLKPRWGKHRADDFNPLPSTVACTSSAALFASSQYLRAPFSATEGTNCADEECGGSTCGAPEKIAVPGRSSRTSLAAIHTLGGVLRDPSSRLRFSWSLADIAAALEAAPSEP</sequence>
<gene>
    <name evidence="2" type="ORF">PANT_9c00435</name>
</gene>
<name>M9M1Y4_PSEA3</name>
<dbReference type="EMBL" id="DF196775">
    <property type="protein sequence ID" value="GAC74070.1"/>
    <property type="molecule type" value="Genomic_DNA"/>
</dbReference>
<feature type="region of interest" description="Disordered" evidence="1">
    <location>
        <begin position="18"/>
        <end position="72"/>
    </location>
</feature>
<organism evidence="2 3">
    <name type="scientific">Pseudozyma antarctica (strain T-34)</name>
    <name type="common">Yeast</name>
    <name type="synonym">Candida antarctica</name>
    <dbReference type="NCBI Taxonomy" id="1151754"/>
    <lineage>
        <taxon>Eukaryota</taxon>
        <taxon>Fungi</taxon>
        <taxon>Dikarya</taxon>
        <taxon>Basidiomycota</taxon>
        <taxon>Ustilaginomycotina</taxon>
        <taxon>Ustilaginomycetes</taxon>
        <taxon>Ustilaginales</taxon>
        <taxon>Ustilaginaceae</taxon>
        <taxon>Moesziomyces</taxon>
    </lineage>
</organism>
<evidence type="ECO:0000256" key="1">
    <source>
        <dbReference type="SAM" id="MobiDB-lite"/>
    </source>
</evidence>
<evidence type="ECO:0000313" key="2">
    <source>
        <dbReference type="EMBL" id="GAC74070.1"/>
    </source>
</evidence>
<accession>M9M1Y4</accession>
<proteinExistence type="predicted"/>
<protein>
    <submittedName>
        <fullName evidence="2">Uncharacterized protein</fullName>
    </submittedName>
</protein>
<dbReference type="Proteomes" id="UP000011976">
    <property type="component" value="Unassembled WGS sequence"/>
</dbReference>
<feature type="compositionally biased region" description="Low complexity" evidence="1">
    <location>
        <begin position="58"/>
        <end position="70"/>
    </location>
</feature>
<reference evidence="3" key="1">
    <citation type="journal article" date="2013" name="Genome Announc.">
        <title>Genome sequence of the basidiomycetous yeast Pseudozyma antarctica T-34, a producer of the glycolipid biosurfactants mannosylerythritol lipids.</title>
        <authorList>
            <person name="Morita T."/>
            <person name="Koike H."/>
            <person name="Koyama Y."/>
            <person name="Hagiwara H."/>
            <person name="Ito E."/>
            <person name="Fukuoka T."/>
            <person name="Imura T."/>
            <person name="Machida M."/>
            <person name="Kitamoto D."/>
        </authorList>
    </citation>
    <scope>NUCLEOTIDE SEQUENCE [LARGE SCALE GENOMIC DNA]</scope>
    <source>
        <strain evidence="3">T-34</strain>
    </source>
</reference>
<dbReference type="AlphaFoldDB" id="M9M1Y4"/>
<feature type="non-terminal residue" evidence="2">
    <location>
        <position position="1"/>
    </location>
</feature>
<evidence type="ECO:0000313" key="3">
    <source>
        <dbReference type="Proteomes" id="UP000011976"/>
    </source>
</evidence>